<feature type="compositionally biased region" description="Polar residues" evidence="1">
    <location>
        <begin position="199"/>
        <end position="211"/>
    </location>
</feature>
<evidence type="ECO:0008006" key="5">
    <source>
        <dbReference type="Google" id="ProtNLM"/>
    </source>
</evidence>
<evidence type="ECO:0000256" key="1">
    <source>
        <dbReference type="SAM" id="MobiDB-lite"/>
    </source>
</evidence>
<evidence type="ECO:0000313" key="4">
    <source>
        <dbReference type="Proteomes" id="UP001612915"/>
    </source>
</evidence>
<protein>
    <recommendedName>
        <fullName evidence="5">Fibronectin type-III domain-containing protein</fullName>
    </recommendedName>
</protein>
<proteinExistence type="predicted"/>
<feature type="chain" id="PRO_5046205914" description="Fibronectin type-III domain-containing protein" evidence="2">
    <location>
        <begin position="32"/>
        <end position="372"/>
    </location>
</feature>
<organism evidence="3 4">
    <name type="scientific">Spongisporangium articulatum</name>
    <dbReference type="NCBI Taxonomy" id="3362603"/>
    <lineage>
        <taxon>Bacteria</taxon>
        <taxon>Bacillati</taxon>
        <taxon>Actinomycetota</taxon>
        <taxon>Actinomycetes</taxon>
        <taxon>Kineosporiales</taxon>
        <taxon>Kineosporiaceae</taxon>
        <taxon>Spongisporangium</taxon>
    </lineage>
</organism>
<evidence type="ECO:0000256" key="2">
    <source>
        <dbReference type="SAM" id="SignalP"/>
    </source>
</evidence>
<dbReference type="RefSeq" id="WP_398276288.1">
    <property type="nucleotide sequence ID" value="NZ_JBITLV010000001.1"/>
</dbReference>
<keyword evidence="4" id="KW-1185">Reference proteome</keyword>
<gene>
    <name evidence="3" type="ORF">ACIB24_05505</name>
</gene>
<comment type="caution">
    <text evidence="3">The sequence shown here is derived from an EMBL/GenBank/DDBJ whole genome shotgun (WGS) entry which is preliminary data.</text>
</comment>
<sequence length="372" mass="37189">MRLKTLTTRALVVATALAAAFVVAPATTAQAACSFSISSLSWSPASVSNAVDSTVTMTLKATAGFSSIGVDVGPLGFAKQLKPVSGQAGTYRGTLGVTRGTAPGQYGLTSVVTANSQCFLASFSAGYEQAQLEAMGLPELTVTGAAADTQAPVVASFTGGSGPYPATAGSSIPVSMRVTDDVSGVASVTVSATGDEDSSLPQPFNQSRSSSVALTRTGGTDLDGTWTGSLPLVAGTQQPFTYYLTVTDRVGHLFQGPPPTGSATGFRTATTAAPAAPTGVKAVTAYQPGVIGDINIRGGWYVGVTWNPPAAGTPGATDYRITTTGSCAGAAASFWSTTSARVYPPAHGVCKVTVYAHNGVGTSAGASASALF</sequence>
<feature type="signal peptide" evidence="2">
    <location>
        <begin position="1"/>
        <end position="31"/>
    </location>
</feature>
<accession>A0ABW8AJH2</accession>
<dbReference type="Proteomes" id="UP001612915">
    <property type="component" value="Unassembled WGS sequence"/>
</dbReference>
<feature type="region of interest" description="Disordered" evidence="1">
    <location>
        <begin position="192"/>
        <end position="211"/>
    </location>
</feature>
<evidence type="ECO:0000313" key="3">
    <source>
        <dbReference type="EMBL" id="MFI7586513.1"/>
    </source>
</evidence>
<dbReference type="EMBL" id="JBITLV010000001">
    <property type="protein sequence ID" value="MFI7586513.1"/>
    <property type="molecule type" value="Genomic_DNA"/>
</dbReference>
<name>A0ABW8AJH2_9ACTN</name>
<reference evidence="3 4" key="1">
    <citation type="submission" date="2024-10" db="EMBL/GenBank/DDBJ databases">
        <title>The Natural Products Discovery Center: Release of the First 8490 Sequenced Strains for Exploring Actinobacteria Biosynthetic Diversity.</title>
        <authorList>
            <person name="Kalkreuter E."/>
            <person name="Kautsar S.A."/>
            <person name="Yang D."/>
            <person name="Bader C.D."/>
            <person name="Teijaro C.N."/>
            <person name="Fluegel L."/>
            <person name="Davis C.M."/>
            <person name="Simpson J.R."/>
            <person name="Lauterbach L."/>
            <person name="Steele A.D."/>
            <person name="Gui C."/>
            <person name="Meng S."/>
            <person name="Li G."/>
            <person name="Viehrig K."/>
            <person name="Ye F."/>
            <person name="Su P."/>
            <person name="Kiefer A.F."/>
            <person name="Nichols A."/>
            <person name="Cepeda A.J."/>
            <person name="Yan W."/>
            <person name="Fan B."/>
            <person name="Jiang Y."/>
            <person name="Adhikari A."/>
            <person name="Zheng C.-J."/>
            <person name="Schuster L."/>
            <person name="Cowan T.M."/>
            <person name="Smanski M.J."/>
            <person name="Chevrette M.G."/>
            <person name="De Carvalho L.P.S."/>
            <person name="Shen B."/>
        </authorList>
    </citation>
    <scope>NUCLEOTIDE SEQUENCE [LARGE SCALE GENOMIC DNA]</scope>
    <source>
        <strain evidence="3 4">NPDC049639</strain>
    </source>
</reference>
<keyword evidence="2" id="KW-0732">Signal</keyword>